<dbReference type="Pfam" id="PF00497">
    <property type="entry name" value="SBP_bac_3"/>
    <property type="match status" value="1"/>
</dbReference>
<evidence type="ECO:0000259" key="1">
    <source>
        <dbReference type="Pfam" id="PF00497"/>
    </source>
</evidence>
<dbReference type="PANTHER" id="PTHR38834:SF3">
    <property type="entry name" value="SOLUTE-BINDING PROTEIN FAMILY 3_N-TERMINAL DOMAIN-CONTAINING PROTEIN"/>
    <property type="match status" value="1"/>
</dbReference>
<evidence type="ECO:0000313" key="3">
    <source>
        <dbReference type="Proteomes" id="UP000185841"/>
    </source>
</evidence>
<feature type="domain" description="Solute-binding protein family 3/N-terminal" evidence="1">
    <location>
        <begin position="29"/>
        <end position="244"/>
    </location>
</feature>
<dbReference type="AlphaFoldDB" id="A0A1N6NZ42"/>
<organism evidence="2 3">
    <name type="scientific">Aquipseudomonas alcaligenes</name>
    <name type="common">Pseudomonas alcaligenes</name>
    <dbReference type="NCBI Taxonomy" id="43263"/>
    <lineage>
        <taxon>Bacteria</taxon>
        <taxon>Pseudomonadati</taxon>
        <taxon>Pseudomonadota</taxon>
        <taxon>Gammaproteobacteria</taxon>
        <taxon>Pseudomonadales</taxon>
        <taxon>Pseudomonadaceae</taxon>
        <taxon>Aquipseudomonas</taxon>
    </lineage>
</organism>
<protein>
    <submittedName>
        <fullName evidence="2">Amino acid ABC transporter substrate-binding protein, PAAT family</fullName>
    </submittedName>
</protein>
<gene>
    <name evidence="2" type="ORF">SAMN05878282_101644</name>
</gene>
<dbReference type="SUPFAM" id="SSF53850">
    <property type="entry name" value="Periplasmic binding protein-like II"/>
    <property type="match status" value="1"/>
</dbReference>
<dbReference type="Gene3D" id="3.40.190.10">
    <property type="entry name" value="Periplasmic binding protein-like II"/>
    <property type="match status" value="2"/>
</dbReference>
<dbReference type="InterPro" id="IPR001638">
    <property type="entry name" value="Solute-binding_3/MltF_N"/>
</dbReference>
<proteinExistence type="predicted"/>
<sequence length="244" mass="27199">MLFPRLLTLFLLLVGTVQARAESLVLLTENLPPFNMAVSGGNFARDDGITGISAETMRLVCQRAGVECQQILRFPWERVYNQALKDAGYGLFSVARTAERETLFKWVGPIASEDWVLLARADSPIQLSSLEQAREYRLGGYKGDAPTNKVVESGLDVQQSLYDKENPERLAKGQIDLWVTSSVAGQYLARQQGYQDFRVVLTFGRGDLYLALNQQTTDATVDKLRAALEQLRSEGALQGVMQKY</sequence>
<dbReference type="PANTHER" id="PTHR38834">
    <property type="entry name" value="PERIPLASMIC SUBSTRATE BINDING PROTEIN FAMILY 3"/>
    <property type="match status" value="1"/>
</dbReference>
<evidence type="ECO:0000313" key="2">
    <source>
        <dbReference type="EMBL" id="SIP97303.1"/>
    </source>
</evidence>
<reference evidence="2 3" key="1">
    <citation type="submission" date="2017-01" db="EMBL/GenBank/DDBJ databases">
        <authorList>
            <person name="Mah S.A."/>
            <person name="Swanson W.J."/>
            <person name="Moy G.W."/>
            <person name="Vacquier V.D."/>
        </authorList>
    </citation>
    <scope>NUCLEOTIDE SEQUENCE [LARGE SCALE GENOMIC DNA]</scope>
    <source>
        <strain evidence="2 3">RU36E</strain>
    </source>
</reference>
<accession>A0A1N6NZ42</accession>
<dbReference type="RefSeq" id="WP_076424028.1">
    <property type="nucleotide sequence ID" value="NZ_FTMP01000001.1"/>
</dbReference>
<dbReference type="EMBL" id="FTMP01000001">
    <property type="protein sequence ID" value="SIP97303.1"/>
    <property type="molecule type" value="Genomic_DNA"/>
</dbReference>
<name>A0A1N6NZ42_AQUAC</name>
<dbReference type="Proteomes" id="UP000185841">
    <property type="component" value="Unassembled WGS sequence"/>
</dbReference>